<dbReference type="Proteomes" id="UP000267352">
    <property type="component" value="Segment"/>
</dbReference>
<evidence type="ECO:0000256" key="1">
    <source>
        <dbReference type="SAM" id="MobiDB-lite"/>
    </source>
</evidence>
<organism evidence="2">
    <name type="scientific">White spot syndrome virus</name>
    <dbReference type="NCBI Taxonomy" id="342409"/>
    <lineage>
        <taxon>Viruses</taxon>
        <taxon>Viruses incertae sedis</taxon>
        <taxon>Naldaviricetes</taxon>
        <taxon>Nimaviridae</taxon>
        <taxon>Whispovirus</taxon>
    </lineage>
</organism>
<protein>
    <submittedName>
        <fullName evidence="2">WSSV083</fullName>
    </submittedName>
</protein>
<dbReference type="EMBL" id="MG702567">
    <property type="protein sequence ID" value="AUO14944.1"/>
    <property type="molecule type" value="Genomic_DNA"/>
</dbReference>
<reference evidence="2" key="1">
    <citation type="submission" date="2017-12" db="EMBL/GenBank/DDBJ databases">
        <authorList>
            <person name="Katneni V.K."/>
            <person name="Shekhar M.S."/>
            <person name="Otta S.K."/>
            <person name="Karthic K."/>
            <person name="Jangam A.K."/>
            <person name="Gopikrishna G."/>
            <person name="Vijayan K.K."/>
        </authorList>
    </citation>
    <scope>NUCLEOTIDE SEQUENCE [LARGE SCALE GENOMIC DNA]</scope>
    <source>
        <strain evidence="2">IN_AP4RU</strain>
    </source>
</reference>
<reference evidence="2" key="2">
    <citation type="journal article" date="2018" name="Genome Announc.">
        <title>First Report of a Complete Genome Sequence of White spot syndrome virus from India.</title>
        <authorList>
            <person name="Vinaya Kumar K."/>
            <person name="Shekhar M.S."/>
            <person name="Otta S.K."/>
            <person name="Karthic K."/>
            <person name="Ashok Kumar J."/>
            <person name="Gopikrishna G."/>
            <person name="Vijayan K.K."/>
        </authorList>
    </citation>
    <scope>NUCLEOTIDE SEQUENCE</scope>
    <source>
        <strain evidence="2">IN_AP4RU</strain>
    </source>
</reference>
<name>A0A2I6SBJ8_9VIRU</name>
<sequence>MFNCPGVENDKFRSMVNRTTDKNVADAPKSSASIVETLARTSPNAEHLYFPSRTRGDTSTPSPTPSFLV</sequence>
<evidence type="ECO:0000313" key="2">
    <source>
        <dbReference type="EMBL" id="AUO14944.1"/>
    </source>
</evidence>
<proteinExistence type="predicted"/>
<accession>A0A2I6SBJ8</accession>
<feature type="region of interest" description="Disordered" evidence="1">
    <location>
        <begin position="42"/>
        <end position="69"/>
    </location>
</feature>